<dbReference type="PANTHER" id="PTHR30146:SF33">
    <property type="entry name" value="TRANSCRIPTIONAL REGULATOR"/>
    <property type="match status" value="1"/>
</dbReference>
<dbReference type="GO" id="GO:0003700">
    <property type="term" value="F:DNA-binding transcription factor activity"/>
    <property type="evidence" value="ECO:0007669"/>
    <property type="project" value="TreeGrafter"/>
</dbReference>
<dbReference type="InterPro" id="IPR010982">
    <property type="entry name" value="Lambda_DNA-bd_dom_sf"/>
</dbReference>
<dbReference type="GO" id="GO:0000976">
    <property type="term" value="F:transcription cis-regulatory region binding"/>
    <property type="evidence" value="ECO:0007669"/>
    <property type="project" value="TreeGrafter"/>
</dbReference>
<dbReference type="InterPro" id="IPR046335">
    <property type="entry name" value="LacI/GalR-like_sensor"/>
</dbReference>
<dbReference type="InterPro" id="IPR028082">
    <property type="entry name" value="Peripla_BP_I"/>
</dbReference>
<dbReference type="STRING" id="1440763.BJI69_06700"/>
<dbReference type="KEGG" id="lrz:BJI69_06700"/>
<dbReference type="Proteomes" id="UP000182987">
    <property type="component" value="Chromosome"/>
</dbReference>
<organism evidence="1 2">
    <name type="scientific">Luteibacter rhizovicinus DSM 16549</name>
    <dbReference type="NCBI Taxonomy" id="1440763"/>
    <lineage>
        <taxon>Bacteria</taxon>
        <taxon>Pseudomonadati</taxon>
        <taxon>Pseudomonadota</taxon>
        <taxon>Gammaproteobacteria</taxon>
        <taxon>Lysobacterales</taxon>
        <taxon>Rhodanobacteraceae</taxon>
        <taxon>Luteibacter</taxon>
    </lineage>
</organism>
<evidence type="ECO:0000313" key="2">
    <source>
        <dbReference type="Proteomes" id="UP000182987"/>
    </source>
</evidence>
<dbReference type="PANTHER" id="PTHR30146">
    <property type="entry name" value="LACI-RELATED TRANSCRIPTIONAL REPRESSOR"/>
    <property type="match status" value="1"/>
</dbReference>
<keyword evidence="2" id="KW-1185">Reference proteome</keyword>
<gene>
    <name evidence="1" type="ORF">BJI69_06700</name>
</gene>
<dbReference type="Gene3D" id="3.40.50.2300">
    <property type="match status" value="2"/>
</dbReference>
<dbReference type="PRINTS" id="PR00036">
    <property type="entry name" value="HTHLACI"/>
</dbReference>
<dbReference type="PROSITE" id="PS50932">
    <property type="entry name" value="HTH_LACI_2"/>
    <property type="match status" value="1"/>
</dbReference>
<dbReference type="Pfam" id="PF13377">
    <property type="entry name" value="Peripla_BP_3"/>
    <property type="match status" value="1"/>
</dbReference>
<dbReference type="SUPFAM" id="SSF47413">
    <property type="entry name" value="lambda repressor-like DNA-binding domains"/>
    <property type="match status" value="1"/>
</dbReference>
<dbReference type="SMART" id="SM00354">
    <property type="entry name" value="HTH_LACI"/>
    <property type="match status" value="1"/>
</dbReference>
<protein>
    <submittedName>
        <fullName evidence="1">GntR family transcriptional regulator</fullName>
    </submittedName>
</protein>
<dbReference type="SUPFAM" id="SSF53822">
    <property type="entry name" value="Periplasmic binding protein-like I"/>
    <property type="match status" value="1"/>
</dbReference>
<dbReference type="InterPro" id="IPR000843">
    <property type="entry name" value="HTH_LacI"/>
</dbReference>
<dbReference type="EMBL" id="CP017480">
    <property type="protein sequence ID" value="APG03625.1"/>
    <property type="molecule type" value="Genomic_DNA"/>
</dbReference>
<proteinExistence type="predicted"/>
<dbReference type="Pfam" id="PF00356">
    <property type="entry name" value="LacI"/>
    <property type="match status" value="1"/>
</dbReference>
<evidence type="ECO:0000313" key="1">
    <source>
        <dbReference type="EMBL" id="APG03625.1"/>
    </source>
</evidence>
<reference evidence="2" key="1">
    <citation type="submission" date="2016-09" db="EMBL/GenBank/DDBJ databases">
        <authorList>
            <person name="Lysoe E."/>
        </authorList>
    </citation>
    <scope>NUCLEOTIDE SEQUENCE [LARGE SCALE GENOMIC DNA]</scope>
    <source>
        <strain evidence="2">LJ96T</strain>
    </source>
</reference>
<dbReference type="AlphaFoldDB" id="A0A0G9HHX8"/>
<dbReference type="PATRIC" id="fig|1440763.5.peg.108"/>
<accession>A0A0G9HHX8</accession>
<sequence length="340" mass="37095">MSPAKVPAERTVTLKDVAEHAGVSPMTVSRALNKPETVSDALRARIDAAVDALGYVQNLVAGALASAGSNVIPVIVPSLSNTVFVEIVAGIQEVAQTAGFQLMLGNTEYDLEREYTAVSTFLGWSPPGMIIAGMRHLDRTRNLLKRWGKPVVETMEFGAQPIDMNVGLSHFKAGEAMTRHLVERGYRQIVFVGCRIDADYRAAQRYKGMDRVLARHGLARRDPISYTEPSNPERGGDALMEILDIKPKVDAIFFANDDLAVGAILRAQREGIAIPKRIAVAGFNGLPFASLVTPALTTIMSPRHEIGRIAAQQLIERISGRTPARRRVDVSFELQVREST</sequence>
<dbReference type="OrthoDB" id="5681588at2"/>
<dbReference type="PROSITE" id="PS00356">
    <property type="entry name" value="HTH_LACI_1"/>
    <property type="match status" value="1"/>
</dbReference>
<dbReference type="CDD" id="cd01575">
    <property type="entry name" value="PBP1_GntR"/>
    <property type="match status" value="1"/>
</dbReference>
<dbReference type="Gene3D" id="1.10.260.40">
    <property type="entry name" value="lambda repressor-like DNA-binding domains"/>
    <property type="match status" value="1"/>
</dbReference>
<name>A0A0G9HHX8_9GAMM</name>
<dbReference type="RefSeq" id="WP_052766987.1">
    <property type="nucleotide sequence ID" value="NZ_CP017480.1"/>
</dbReference>
<dbReference type="CDD" id="cd01392">
    <property type="entry name" value="HTH_LacI"/>
    <property type="match status" value="1"/>
</dbReference>